<proteinExistence type="predicted"/>
<dbReference type="RefSeq" id="XP_008615533.1">
    <property type="nucleotide sequence ID" value="XM_008617311.1"/>
</dbReference>
<gene>
    <name evidence="1" type="ORF">SDRG_11279</name>
</gene>
<evidence type="ECO:0000313" key="1">
    <source>
        <dbReference type="EMBL" id="EQC31094.1"/>
    </source>
</evidence>
<dbReference type="AlphaFoldDB" id="T0PZU0"/>
<dbReference type="Proteomes" id="UP000030762">
    <property type="component" value="Unassembled WGS sequence"/>
</dbReference>
<evidence type="ECO:0000313" key="2">
    <source>
        <dbReference type="Proteomes" id="UP000030762"/>
    </source>
</evidence>
<dbReference type="OMA" id="GIFNYKF"/>
<organism evidence="1 2">
    <name type="scientific">Saprolegnia diclina (strain VS20)</name>
    <dbReference type="NCBI Taxonomy" id="1156394"/>
    <lineage>
        <taxon>Eukaryota</taxon>
        <taxon>Sar</taxon>
        <taxon>Stramenopiles</taxon>
        <taxon>Oomycota</taxon>
        <taxon>Saprolegniomycetes</taxon>
        <taxon>Saprolegniales</taxon>
        <taxon>Saprolegniaceae</taxon>
        <taxon>Saprolegnia</taxon>
    </lineage>
</organism>
<dbReference type="VEuPathDB" id="FungiDB:SDRG_11279"/>
<name>T0PZU0_SAPDV</name>
<keyword evidence="2" id="KW-1185">Reference proteome</keyword>
<accession>T0PZU0</accession>
<dbReference type="GeneID" id="19952006"/>
<protein>
    <submittedName>
        <fullName evidence="1">Uncharacterized protein</fullName>
    </submittedName>
</protein>
<dbReference type="InParanoid" id="T0PZU0"/>
<sequence>MALDPRRQVTLRCEVPVRCFNTEKLHLMDFDEVVENPNAIPGIFNYKFIGAGLGNKKYHIKFRDSITDYQLLTQENFAEMCNLLRDRTDIRFTAYPRGFKGGKYVKEAQVDILREPATRQDNFNAARTVLEDVNIAGLVQAMAHFAVNDQADDFVYGIRAIIDTIAENANNLAAQLDADNAAQTGR</sequence>
<reference evidence="1 2" key="1">
    <citation type="submission" date="2012-04" db="EMBL/GenBank/DDBJ databases">
        <title>The Genome Sequence of Saprolegnia declina VS20.</title>
        <authorList>
            <consortium name="The Broad Institute Genome Sequencing Platform"/>
            <person name="Russ C."/>
            <person name="Nusbaum C."/>
            <person name="Tyler B."/>
            <person name="van West P."/>
            <person name="Dieguez-Uribeondo J."/>
            <person name="de Bruijn I."/>
            <person name="Tripathy S."/>
            <person name="Jiang R."/>
            <person name="Young S.K."/>
            <person name="Zeng Q."/>
            <person name="Gargeya S."/>
            <person name="Fitzgerald M."/>
            <person name="Haas B."/>
            <person name="Abouelleil A."/>
            <person name="Alvarado L."/>
            <person name="Arachchi H.M."/>
            <person name="Berlin A."/>
            <person name="Chapman S.B."/>
            <person name="Goldberg J."/>
            <person name="Griggs A."/>
            <person name="Gujja S."/>
            <person name="Hansen M."/>
            <person name="Howarth C."/>
            <person name="Imamovic A."/>
            <person name="Larimer J."/>
            <person name="McCowen C."/>
            <person name="Montmayeur A."/>
            <person name="Murphy C."/>
            <person name="Neiman D."/>
            <person name="Pearson M."/>
            <person name="Priest M."/>
            <person name="Roberts A."/>
            <person name="Saif S."/>
            <person name="Shea T."/>
            <person name="Sisk P."/>
            <person name="Sykes S."/>
            <person name="Wortman J."/>
            <person name="Nusbaum C."/>
            <person name="Birren B."/>
        </authorList>
    </citation>
    <scope>NUCLEOTIDE SEQUENCE [LARGE SCALE GENOMIC DNA]</scope>
    <source>
        <strain evidence="1 2">VS20</strain>
    </source>
</reference>
<dbReference type="EMBL" id="JH767171">
    <property type="protein sequence ID" value="EQC31094.1"/>
    <property type="molecule type" value="Genomic_DNA"/>
</dbReference>
<dbReference type="OrthoDB" id="10395815at2759"/>